<comment type="caution">
    <text evidence="2">The sequence shown here is derived from an EMBL/GenBank/DDBJ whole genome shotgun (WGS) entry which is preliminary data.</text>
</comment>
<sequence length="73" mass="8065">MHLKRFIYDNLPYLLLAAIALGLLLTDQQISLGLSRSQILSQSGVPLSLTGQHLLALAALLFAAWKILARPRR</sequence>
<protein>
    <submittedName>
        <fullName evidence="2">Uncharacterized protein</fullName>
    </submittedName>
</protein>
<dbReference type="AlphaFoldDB" id="A0AA42N0S2"/>
<name>A0AA42N0S2_AQUAC</name>
<gene>
    <name evidence="2" type="ORF">N5C05_04810</name>
</gene>
<dbReference type="RefSeq" id="WP_280053112.1">
    <property type="nucleotide sequence ID" value="NZ_JAOBYN010000003.1"/>
</dbReference>
<dbReference type="EMBL" id="JAOBYN010000003">
    <property type="protein sequence ID" value="MDH1054081.1"/>
    <property type="molecule type" value="Genomic_DNA"/>
</dbReference>
<accession>A0AA42N0S2</accession>
<evidence type="ECO:0000313" key="2">
    <source>
        <dbReference type="EMBL" id="MDH1054081.1"/>
    </source>
</evidence>
<evidence type="ECO:0000313" key="3">
    <source>
        <dbReference type="Proteomes" id="UP001158730"/>
    </source>
</evidence>
<reference evidence="2" key="1">
    <citation type="submission" date="2022-09" db="EMBL/GenBank/DDBJ databases">
        <title>Intensive care unit water sources are persistently colonized with multi-drug resistant bacteria and are the site of extensive horizontal gene transfer of antibiotic resistance genes.</title>
        <authorList>
            <person name="Diorio-Toth L."/>
        </authorList>
    </citation>
    <scope>NUCLEOTIDE SEQUENCE</scope>
    <source>
        <strain evidence="2">GD03990</strain>
    </source>
</reference>
<organism evidence="2 3">
    <name type="scientific">Aquipseudomonas alcaligenes</name>
    <name type="common">Pseudomonas alcaligenes</name>
    <dbReference type="NCBI Taxonomy" id="43263"/>
    <lineage>
        <taxon>Bacteria</taxon>
        <taxon>Pseudomonadati</taxon>
        <taxon>Pseudomonadota</taxon>
        <taxon>Gammaproteobacteria</taxon>
        <taxon>Pseudomonadales</taxon>
        <taxon>Pseudomonadaceae</taxon>
        <taxon>Aquipseudomonas</taxon>
    </lineage>
</organism>
<keyword evidence="1" id="KW-1133">Transmembrane helix</keyword>
<proteinExistence type="predicted"/>
<dbReference type="Proteomes" id="UP001158730">
    <property type="component" value="Unassembled WGS sequence"/>
</dbReference>
<feature type="transmembrane region" description="Helical" evidence="1">
    <location>
        <begin position="49"/>
        <end position="68"/>
    </location>
</feature>
<keyword evidence="1" id="KW-0472">Membrane</keyword>
<evidence type="ECO:0000256" key="1">
    <source>
        <dbReference type="SAM" id="Phobius"/>
    </source>
</evidence>
<keyword evidence="1" id="KW-0812">Transmembrane</keyword>